<proteinExistence type="predicted"/>
<accession>A0A0A9AZX1</accession>
<reference evidence="1" key="2">
    <citation type="journal article" date="2015" name="Data Brief">
        <title>Shoot transcriptome of the giant reed, Arundo donax.</title>
        <authorList>
            <person name="Barrero R.A."/>
            <person name="Guerrero F.D."/>
            <person name="Moolhuijzen P."/>
            <person name="Goolsby J.A."/>
            <person name="Tidwell J."/>
            <person name="Bellgard S.E."/>
            <person name="Bellgard M.I."/>
        </authorList>
    </citation>
    <scope>NUCLEOTIDE SEQUENCE</scope>
    <source>
        <tissue evidence="1">Shoot tissue taken approximately 20 cm above the soil surface</tissue>
    </source>
</reference>
<dbReference type="EMBL" id="GBRH01241264">
    <property type="protein sequence ID" value="JAD56631.1"/>
    <property type="molecule type" value="Transcribed_RNA"/>
</dbReference>
<organism evidence="1">
    <name type="scientific">Arundo donax</name>
    <name type="common">Giant reed</name>
    <name type="synonym">Donax arundinaceus</name>
    <dbReference type="NCBI Taxonomy" id="35708"/>
    <lineage>
        <taxon>Eukaryota</taxon>
        <taxon>Viridiplantae</taxon>
        <taxon>Streptophyta</taxon>
        <taxon>Embryophyta</taxon>
        <taxon>Tracheophyta</taxon>
        <taxon>Spermatophyta</taxon>
        <taxon>Magnoliopsida</taxon>
        <taxon>Liliopsida</taxon>
        <taxon>Poales</taxon>
        <taxon>Poaceae</taxon>
        <taxon>PACMAD clade</taxon>
        <taxon>Arundinoideae</taxon>
        <taxon>Arundineae</taxon>
        <taxon>Arundo</taxon>
    </lineage>
</organism>
<protein>
    <submittedName>
        <fullName evidence="1">Uncharacterized protein</fullName>
    </submittedName>
</protein>
<name>A0A0A9AZX1_ARUDO</name>
<evidence type="ECO:0000313" key="1">
    <source>
        <dbReference type="EMBL" id="JAD56631.1"/>
    </source>
</evidence>
<sequence>MCSKYLLARWNAGRETCNHAHVQRTSMCGIPGKATVQRTERALSAATR</sequence>
<dbReference type="AlphaFoldDB" id="A0A0A9AZX1"/>
<reference evidence="1" key="1">
    <citation type="submission" date="2014-09" db="EMBL/GenBank/DDBJ databases">
        <authorList>
            <person name="Magalhaes I.L.F."/>
            <person name="Oliveira U."/>
            <person name="Santos F.R."/>
            <person name="Vidigal T.H.D.A."/>
            <person name="Brescovit A.D."/>
            <person name="Santos A.J."/>
        </authorList>
    </citation>
    <scope>NUCLEOTIDE SEQUENCE</scope>
    <source>
        <tissue evidence="1">Shoot tissue taken approximately 20 cm above the soil surface</tissue>
    </source>
</reference>